<sequence>MELETHYSLRCLLNAQSGLRSTAAELAKLRRRLDKMLREKGMETARPVHDSIVRGKEKLCSLLNGSRLSLLEIGQEELASASQKLVCSVRHFPIMAPDYTPMLTSVLKFADLLPIKDDSLSAALGHLANLAKIGYYPTDPAHVAYLSQALVFPENSKINLLDPCCGEGLALERIAQGRNCHTFGVELDDSRARQACEHLERVAMGSYFYSRISHNAFQLLYLNPPYLSTIGANGTRTREERRFLIETIPHLAEHGVLIYIIPYYRLTPDIARVLCDNFEKLSVYRFCGKEFTKFHQIAVLGCRIPRKAGSRLAPAFLSRVEILEQIPTLDELPPESYALPPATAKVQIFYGSVFNEVELARQLESSALCKKLYREENVLDRMDKQPLLPLKVGQVGLIAGSGMVNGYAGGEAPHVIKGYMQPEETITVTSAPQQDPNASQMMYQHNKKSNHLRINILTPHGIKSLS</sequence>
<dbReference type="CDD" id="cd02440">
    <property type="entry name" value="AdoMet_MTases"/>
    <property type="match status" value="1"/>
</dbReference>
<dbReference type="InterPro" id="IPR029063">
    <property type="entry name" value="SAM-dependent_MTases_sf"/>
</dbReference>
<proteinExistence type="predicted"/>
<dbReference type="Proteomes" id="UP000032483">
    <property type="component" value="Unassembled WGS sequence"/>
</dbReference>
<accession>A0A0D8IZN8</accession>
<dbReference type="InterPro" id="IPR002052">
    <property type="entry name" value="DNA_methylase_N6_adenine_CS"/>
</dbReference>
<dbReference type="AlphaFoldDB" id="A0A0D8IZN8"/>
<dbReference type="GeneID" id="42857871"/>
<dbReference type="GO" id="GO:0008168">
    <property type="term" value="F:methyltransferase activity"/>
    <property type="evidence" value="ECO:0007669"/>
    <property type="project" value="InterPro"/>
</dbReference>
<comment type="caution">
    <text evidence="2">The sequence shown here is derived from an EMBL/GenBank/DDBJ whole genome shotgun (WGS) entry which is preliminary data.</text>
</comment>
<keyword evidence="3" id="KW-1185">Reference proteome</keyword>
<dbReference type="GO" id="GO:0032259">
    <property type="term" value="P:methylation"/>
    <property type="evidence" value="ECO:0007669"/>
    <property type="project" value="InterPro"/>
</dbReference>
<dbReference type="GO" id="GO:0003676">
    <property type="term" value="F:nucleic acid binding"/>
    <property type="evidence" value="ECO:0007669"/>
    <property type="project" value="InterPro"/>
</dbReference>
<name>A0A0D8IZN8_9FIRM</name>
<evidence type="ECO:0000313" key="3">
    <source>
        <dbReference type="Proteomes" id="UP000032483"/>
    </source>
</evidence>
<dbReference type="Gene3D" id="3.40.50.150">
    <property type="entry name" value="Vaccinia Virus protein VP39"/>
    <property type="match status" value="1"/>
</dbReference>
<gene>
    <name evidence="2" type="ORF">TQ39_15015</name>
</gene>
<protein>
    <recommendedName>
        <fullName evidence="1">DUF6094 domain-containing protein</fullName>
    </recommendedName>
</protein>
<dbReference type="InterPro" id="IPR046076">
    <property type="entry name" value="DUF6094"/>
</dbReference>
<dbReference type="PRINTS" id="PR00507">
    <property type="entry name" value="N12N6MTFRASE"/>
</dbReference>
<dbReference type="Pfam" id="PF19587">
    <property type="entry name" value="DUF6094"/>
    <property type="match status" value="1"/>
</dbReference>
<dbReference type="SUPFAM" id="SSF53335">
    <property type="entry name" value="S-adenosyl-L-methionine-dependent methyltransferases"/>
    <property type="match status" value="1"/>
</dbReference>
<dbReference type="PROSITE" id="PS00092">
    <property type="entry name" value="N6_MTASE"/>
    <property type="match status" value="1"/>
</dbReference>
<dbReference type="EMBL" id="JXXK01000026">
    <property type="protein sequence ID" value="KJF38998.1"/>
    <property type="molecule type" value="Genomic_DNA"/>
</dbReference>
<dbReference type="RefSeq" id="WP_050006115.1">
    <property type="nucleotide sequence ID" value="NZ_DAWBJP010000021.1"/>
</dbReference>
<evidence type="ECO:0000259" key="1">
    <source>
        <dbReference type="Pfam" id="PF19587"/>
    </source>
</evidence>
<evidence type="ECO:0000313" key="2">
    <source>
        <dbReference type="EMBL" id="KJF38998.1"/>
    </source>
</evidence>
<reference evidence="2" key="1">
    <citation type="submission" date="2015-02" db="EMBL/GenBank/DDBJ databases">
        <title>A novel member of the family Ruminococcaceae isolated from human feces.</title>
        <authorList>
            <person name="Shkoporov A.N."/>
            <person name="Chaplin A.V."/>
            <person name="Motuzova O.V."/>
            <person name="Kafarskaia L.I."/>
            <person name="Khokhlova E.V."/>
            <person name="Efimov B.A."/>
        </authorList>
    </citation>
    <scope>NUCLEOTIDE SEQUENCE [LARGE SCALE GENOMIC DNA]</scope>
    <source>
        <strain evidence="2">585-1</strain>
    </source>
</reference>
<organism evidence="2 3">
    <name type="scientific">Ruthenibacterium lactatiformans</name>
    <dbReference type="NCBI Taxonomy" id="1550024"/>
    <lineage>
        <taxon>Bacteria</taxon>
        <taxon>Bacillati</taxon>
        <taxon>Bacillota</taxon>
        <taxon>Clostridia</taxon>
        <taxon>Eubacteriales</taxon>
        <taxon>Oscillospiraceae</taxon>
        <taxon>Ruthenibacterium</taxon>
    </lineage>
</organism>
<feature type="domain" description="DUF6094" evidence="1">
    <location>
        <begin position="5"/>
        <end position="340"/>
    </location>
</feature>